<dbReference type="Gene3D" id="2.40.70.10">
    <property type="entry name" value="Acid Proteases"/>
    <property type="match status" value="2"/>
</dbReference>
<dbReference type="RefSeq" id="WP_208147539.1">
    <property type="nucleotide sequence ID" value="NZ_AP024613.1"/>
</dbReference>
<reference evidence="3" key="1">
    <citation type="submission" date="2021-05" db="EMBL/GenBank/DDBJ databases">
        <title>Molecular characterization for Shewanella algae harboring chromosomal blaOXA-55-like strains isolated from clinical and environment sample.</title>
        <authorList>
            <person name="Ohama Y."/>
            <person name="Aoki K."/>
            <person name="Harada S."/>
            <person name="Moriya K."/>
            <person name="Ishii Y."/>
            <person name="Tateda K."/>
        </authorList>
    </citation>
    <scope>NUCLEOTIDE SEQUENCE</scope>
    <source>
        <strain evidence="3">TUM17379</strain>
    </source>
</reference>
<organism evidence="3 4">
    <name type="scientific">Shewanella algae</name>
    <dbReference type="NCBI Taxonomy" id="38313"/>
    <lineage>
        <taxon>Bacteria</taxon>
        <taxon>Pseudomonadati</taxon>
        <taxon>Pseudomonadota</taxon>
        <taxon>Gammaproteobacteria</taxon>
        <taxon>Alteromonadales</taxon>
        <taxon>Shewanellaceae</taxon>
        <taxon>Shewanella</taxon>
    </lineage>
</organism>
<feature type="domain" description="Peptidase A1" evidence="2">
    <location>
        <begin position="24"/>
        <end position="423"/>
    </location>
</feature>
<comment type="similarity">
    <text evidence="1">Belongs to the peptidase A1 family.</text>
</comment>
<dbReference type="GO" id="GO:0004190">
    <property type="term" value="F:aspartic-type endopeptidase activity"/>
    <property type="evidence" value="ECO:0007669"/>
    <property type="project" value="InterPro"/>
</dbReference>
<dbReference type="GO" id="GO:0006508">
    <property type="term" value="P:proteolysis"/>
    <property type="evidence" value="ECO:0007669"/>
    <property type="project" value="InterPro"/>
</dbReference>
<proteinExistence type="inferred from homology"/>
<dbReference type="AlphaFoldDB" id="A0AAD1NPA0"/>
<gene>
    <name evidence="3" type="ORF">TUM17379_32640</name>
</gene>
<dbReference type="PANTHER" id="PTHR47966">
    <property type="entry name" value="BETA-SITE APP-CLEAVING ENZYME, ISOFORM A-RELATED"/>
    <property type="match status" value="1"/>
</dbReference>
<protein>
    <recommendedName>
        <fullName evidence="2">Peptidase A1 domain-containing protein</fullName>
    </recommendedName>
</protein>
<evidence type="ECO:0000313" key="3">
    <source>
        <dbReference type="EMBL" id="BCV46246.1"/>
    </source>
</evidence>
<evidence type="ECO:0000256" key="1">
    <source>
        <dbReference type="ARBA" id="ARBA00007447"/>
    </source>
</evidence>
<evidence type="ECO:0000313" key="4">
    <source>
        <dbReference type="Proteomes" id="UP000825078"/>
    </source>
</evidence>
<dbReference type="InterPro" id="IPR001461">
    <property type="entry name" value="Aspartic_peptidase_A1"/>
</dbReference>
<dbReference type="PROSITE" id="PS51767">
    <property type="entry name" value="PEPTIDASE_A1"/>
    <property type="match status" value="1"/>
</dbReference>
<name>A0AAD1NPA0_9GAMM</name>
<dbReference type="Pfam" id="PF00026">
    <property type="entry name" value="Asp"/>
    <property type="match status" value="2"/>
</dbReference>
<dbReference type="EMBL" id="AP024613">
    <property type="protein sequence ID" value="BCV46246.1"/>
    <property type="molecule type" value="Genomic_DNA"/>
</dbReference>
<dbReference type="InterPro" id="IPR033121">
    <property type="entry name" value="PEPTIDASE_A1"/>
</dbReference>
<dbReference type="PROSITE" id="PS00141">
    <property type="entry name" value="ASP_PROTEASE"/>
    <property type="match status" value="1"/>
</dbReference>
<dbReference type="InterPro" id="IPR001969">
    <property type="entry name" value="Aspartic_peptidase_AS"/>
</dbReference>
<sequence length="434" mass="48695">MTQRATLVSGTLLPLNNLLADGVYTAPFKLGSEECEVNLIIDSGSSTMAVLHRRYQPEQDMSLKPTALAQEICYGQGGWLGSVIHTQVQAAQLKLTDTPLALVHKETRHTFLEADGIWGLAYHPLNRCYDLSHYLALQHQRQKYTFPWPFGDQAQVLDQRQLQHFKTLISQAPEQDIPSCFTLMEQHGLCANRFALLCHRSSIHHACAETRQASLKDDSLNQGILILGGGEEQTHLYDGQFIDIKVVHDRYYNLNLKAVGWHGEDAIPLPPTDSKLEQRGSSNAILDSGASLICLPESLFKRLLQSLYRLHPDAASVLEPFIHELSKVQQMLAEGIPCNQLKLEQWPELLFYLEGEKGETCILTCPADCYWQTNAPKHGHAVFKLMGQLPHWPAQSILGLPLFNPYYVVFRRDLGASGTVRFARKKNVSKPAVP</sequence>
<accession>A0AAD1NPA0</accession>
<dbReference type="Proteomes" id="UP000825078">
    <property type="component" value="Chromosome"/>
</dbReference>
<evidence type="ECO:0000259" key="2">
    <source>
        <dbReference type="PROSITE" id="PS51767"/>
    </source>
</evidence>
<dbReference type="InterPro" id="IPR034164">
    <property type="entry name" value="Pepsin-like_dom"/>
</dbReference>
<dbReference type="InterPro" id="IPR021109">
    <property type="entry name" value="Peptidase_aspartic_dom_sf"/>
</dbReference>
<dbReference type="PRINTS" id="PR00792">
    <property type="entry name" value="PEPSIN"/>
</dbReference>
<dbReference type="SUPFAM" id="SSF50630">
    <property type="entry name" value="Acid proteases"/>
    <property type="match status" value="1"/>
</dbReference>
<dbReference type="CDD" id="cd05471">
    <property type="entry name" value="pepsin_like"/>
    <property type="match status" value="1"/>
</dbReference>
<dbReference type="PANTHER" id="PTHR47966:SF51">
    <property type="entry name" value="BETA-SITE APP-CLEAVING ENZYME, ISOFORM A-RELATED"/>
    <property type="match status" value="1"/>
</dbReference>